<dbReference type="InterPro" id="IPR013785">
    <property type="entry name" value="Aldolase_TIM"/>
</dbReference>
<evidence type="ECO:0000313" key="4">
    <source>
        <dbReference type="EMBL" id="MBP1920129.1"/>
    </source>
</evidence>
<organism evidence="4 5">
    <name type="scientific">Youngiibacter multivorans</name>
    <dbReference type="NCBI Taxonomy" id="937251"/>
    <lineage>
        <taxon>Bacteria</taxon>
        <taxon>Bacillati</taxon>
        <taxon>Bacillota</taxon>
        <taxon>Clostridia</taxon>
        <taxon>Eubacteriales</taxon>
        <taxon>Clostridiaceae</taxon>
        <taxon>Youngiibacter</taxon>
    </lineage>
</organism>
<dbReference type="InterPro" id="IPR002932">
    <property type="entry name" value="Glu_synthdom"/>
</dbReference>
<dbReference type="Gene3D" id="3.20.20.70">
    <property type="entry name" value="Aldolase class I"/>
    <property type="match status" value="1"/>
</dbReference>
<sequence>MTYSSKLSSSFNDTKMRSDKTTPCSGMCSLCTADCVGTCEIGLSAVLGKSVVYPTNTGDNQVASEKDYPIDYSHFNINGRAFGAMGCPADSEEATIFGVVLSTTIGHRNPVKLNMPIILPALIKLNWKDYFAGAAMAGICCVIGEGSPSKDPNLQLDFNGKIVKFEKLKEIRETFNQYYRGYGQIILQCNLEDFNMGLAEFAITQCGFTAIEFKFGQAAKGTQPAIRIGSLQEALAIKKKGVIVHPDPEDPIIIKLYEKNACPEFWSYKRLPMWTEESLRERIESLRTMGMKNVYFKMAGFDRRDIEEVIRIGAALDVDLVTFDGAGGGSGYSPSKMMNEWGLPAVCIESILPEICMRLESAGMVIPDIAITGGIASEDQVYKALAIGAPYVKLVGLCRPAMAAAMVGEKIGKLLENGTIPKHLERFGESSEALFRHLPELRSLYGPDADKISFGAIGTYSYLQKIAFGLRHFAALNRKFDAKYINQEDVIPMTREAKEILNGTWL</sequence>
<feature type="domain" description="Glutamate synthase" evidence="3">
    <location>
        <begin position="275"/>
        <end position="394"/>
    </location>
</feature>
<name>A0ABS4G6H3_9CLOT</name>
<reference evidence="4 5" key="1">
    <citation type="submission" date="2021-03" db="EMBL/GenBank/DDBJ databases">
        <title>Genomic Encyclopedia of Type Strains, Phase IV (KMG-IV): sequencing the most valuable type-strain genomes for metagenomic binning, comparative biology and taxonomic classification.</title>
        <authorList>
            <person name="Goeker M."/>
        </authorList>
    </citation>
    <scope>NUCLEOTIDE SEQUENCE [LARGE SCALE GENOMIC DNA]</scope>
    <source>
        <strain evidence="4 5">DSM 6139</strain>
    </source>
</reference>
<gene>
    <name evidence="4" type="ORF">J2Z34_002627</name>
</gene>
<feature type="region of interest" description="Disordered" evidence="2">
    <location>
        <begin position="1"/>
        <end position="21"/>
    </location>
</feature>
<dbReference type="Pfam" id="PF01645">
    <property type="entry name" value="Glu_synthase"/>
    <property type="match status" value="1"/>
</dbReference>
<feature type="compositionally biased region" description="Polar residues" evidence="2">
    <location>
        <begin position="1"/>
        <end position="13"/>
    </location>
</feature>
<evidence type="ECO:0000259" key="3">
    <source>
        <dbReference type="Pfam" id="PF01645"/>
    </source>
</evidence>
<evidence type="ECO:0000256" key="1">
    <source>
        <dbReference type="ARBA" id="ARBA00009716"/>
    </source>
</evidence>
<dbReference type="RefSeq" id="WP_209460307.1">
    <property type="nucleotide sequence ID" value="NZ_JAGGKC010000024.1"/>
</dbReference>
<proteinExistence type="inferred from homology"/>
<dbReference type="EMBL" id="JAGGKC010000024">
    <property type="protein sequence ID" value="MBP1920129.1"/>
    <property type="molecule type" value="Genomic_DNA"/>
</dbReference>
<accession>A0ABS4G6H3</accession>
<evidence type="ECO:0000313" key="5">
    <source>
        <dbReference type="Proteomes" id="UP001519271"/>
    </source>
</evidence>
<dbReference type="SUPFAM" id="SSF51395">
    <property type="entry name" value="FMN-linked oxidoreductases"/>
    <property type="match status" value="1"/>
</dbReference>
<comment type="caution">
    <text evidence="4">The sequence shown here is derived from an EMBL/GenBank/DDBJ whole genome shotgun (WGS) entry which is preliminary data.</text>
</comment>
<evidence type="ECO:0000256" key="2">
    <source>
        <dbReference type="SAM" id="MobiDB-lite"/>
    </source>
</evidence>
<dbReference type="Proteomes" id="UP001519271">
    <property type="component" value="Unassembled WGS sequence"/>
</dbReference>
<comment type="similarity">
    <text evidence="1">Belongs to the glutamate synthase family.</text>
</comment>
<keyword evidence="5" id="KW-1185">Reference proteome</keyword>
<protein>
    <recommendedName>
        <fullName evidence="3">Glutamate synthase domain-containing protein</fullName>
    </recommendedName>
</protein>